<dbReference type="EMBL" id="JADBDZ010000001">
    <property type="protein sequence ID" value="MBE1535786.1"/>
    <property type="molecule type" value="Genomic_DNA"/>
</dbReference>
<dbReference type="Gene3D" id="3.50.90.10">
    <property type="entry name" value="YerB-like"/>
    <property type="match status" value="1"/>
</dbReference>
<feature type="region of interest" description="Disordered" evidence="1">
    <location>
        <begin position="31"/>
        <end position="67"/>
    </location>
</feature>
<evidence type="ECO:0000313" key="5">
    <source>
        <dbReference type="EMBL" id="MBE1535786.1"/>
    </source>
</evidence>
<evidence type="ECO:0000259" key="3">
    <source>
        <dbReference type="Pfam" id="PF11258"/>
    </source>
</evidence>
<evidence type="ECO:0000256" key="1">
    <source>
        <dbReference type="SAM" id="MobiDB-lite"/>
    </source>
</evidence>
<dbReference type="Proteomes" id="UP000627838">
    <property type="component" value="Unassembled WGS sequence"/>
</dbReference>
<dbReference type="RefSeq" id="WP_192761926.1">
    <property type="nucleotide sequence ID" value="NZ_JADBDZ010000001.1"/>
</dbReference>
<feature type="signal peptide" evidence="2">
    <location>
        <begin position="1"/>
        <end position="27"/>
    </location>
</feature>
<comment type="caution">
    <text evidence="5">The sequence shown here is derived from an EMBL/GenBank/DDBJ whole genome shotgun (WGS) entry which is preliminary data.</text>
</comment>
<evidence type="ECO:0000313" key="6">
    <source>
        <dbReference type="Proteomes" id="UP000627838"/>
    </source>
</evidence>
<gene>
    <name evidence="5" type="ORF">H4W34_005619</name>
</gene>
<feature type="domain" description="DUF3048" evidence="3">
    <location>
        <begin position="73"/>
        <end position="196"/>
    </location>
</feature>
<keyword evidence="2" id="KW-0732">Signal</keyword>
<evidence type="ECO:0008006" key="7">
    <source>
        <dbReference type="Google" id="ProtNLM"/>
    </source>
</evidence>
<dbReference type="InterPro" id="IPR035328">
    <property type="entry name" value="DUF3048_C"/>
</dbReference>
<name>A0ABR9JZM1_9ACTN</name>
<evidence type="ECO:0000256" key="2">
    <source>
        <dbReference type="SAM" id="SignalP"/>
    </source>
</evidence>
<dbReference type="Pfam" id="PF17479">
    <property type="entry name" value="DUF3048_C"/>
    <property type="match status" value="1"/>
</dbReference>
<sequence>MRISWGATTAGRTAAGLGTLVLAAALAACSGGDGGRDAEPPSAPGGRDGAGTSGHPGPSTHPFNGGEQGLCDPVLAVKIANTEKALPQSGVQDADIVYVEQVEGGATRLMAVYSSRLPERVGPVRSARISDLHLLAQFGRPAFAFSGVQSKMKKDIRQAPSYDVSQENGGSAYFRAGPKPIPYNLYADPRDLLALAPHATGPRDIGFRFGPAPGGGEPTKSFTAKWPAATMGFTWSAKEKRWLASYDGRPDVSAEGDRLGGATIVVQYAKTTRSKFHDSLGNYTPLIRTTGTGRALVLRDGKGYDARWSRPSERQGTTFTTADGKPMTFAPGQVWVVLVNDGGPVIP</sequence>
<dbReference type="InterPro" id="IPR023158">
    <property type="entry name" value="YerB-like_sf"/>
</dbReference>
<protein>
    <recommendedName>
        <fullName evidence="7">DUF3048 domain-containing protein</fullName>
    </recommendedName>
</protein>
<proteinExistence type="predicted"/>
<dbReference type="Pfam" id="PF11258">
    <property type="entry name" value="DUF3048"/>
    <property type="match status" value="1"/>
</dbReference>
<organism evidence="5 6">
    <name type="scientific">Actinomadura algeriensis</name>
    <dbReference type="NCBI Taxonomy" id="1679523"/>
    <lineage>
        <taxon>Bacteria</taxon>
        <taxon>Bacillati</taxon>
        <taxon>Actinomycetota</taxon>
        <taxon>Actinomycetes</taxon>
        <taxon>Streptosporangiales</taxon>
        <taxon>Thermomonosporaceae</taxon>
        <taxon>Actinomadura</taxon>
    </lineage>
</organism>
<dbReference type="InterPro" id="IPR021416">
    <property type="entry name" value="DUF3048_N"/>
</dbReference>
<keyword evidence="6" id="KW-1185">Reference proteome</keyword>
<dbReference type="SUPFAM" id="SSF159774">
    <property type="entry name" value="YerB-like"/>
    <property type="match status" value="1"/>
</dbReference>
<feature type="domain" description="DUF3048" evidence="4">
    <location>
        <begin position="228"/>
        <end position="336"/>
    </location>
</feature>
<dbReference type="PROSITE" id="PS51257">
    <property type="entry name" value="PROKAR_LIPOPROTEIN"/>
    <property type="match status" value="1"/>
</dbReference>
<evidence type="ECO:0000259" key="4">
    <source>
        <dbReference type="Pfam" id="PF17479"/>
    </source>
</evidence>
<feature type="chain" id="PRO_5045990520" description="DUF3048 domain-containing protein" evidence="2">
    <location>
        <begin position="28"/>
        <end position="347"/>
    </location>
</feature>
<accession>A0ABR9JZM1</accession>
<reference evidence="5 6" key="1">
    <citation type="submission" date="2020-10" db="EMBL/GenBank/DDBJ databases">
        <title>Sequencing the genomes of 1000 actinobacteria strains.</title>
        <authorList>
            <person name="Klenk H.-P."/>
        </authorList>
    </citation>
    <scope>NUCLEOTIDE SEQUENCE [LARGE SCALE GENOMIC DNA]</scope>
    <source>
        <strain evidence="5 6">DSM 46744</strain>
    </source>
</reference>